<name>A0AAN6XXW9_9PEZI</name>
<sequence>MRRYSPIWHVLMCSLYLTVGETFCSPSLLRSVAFKLKPRSKGDNAPTLRQSWVSQSYSVSSNDSSGMADSQSSAGTHL</sequence>
<evidence type="ECO:0000256" key="1">
    <source>
        <dbReference type="SAM" id="MobiDB-lite"/>
    </source>
</evidence>
<dbReference type="AlphaFoldDB" id="A0AAN6XXW9"/>
<protein>
    <submittedName>
        <fullName evidence="3">Uncharacterized protein</fullName>
    </submittedName>
</protein>
<feature type="region of interest" description="Disordered" evidence="1">
    <location>
        <begin position="58"/>
        <end position="78"/>
    </location>
</feature>
<keyword evidence="2" id="KW-0812">Transmembrane</keyword>
<comment type="caution">
    <text evidence="3">The sequence shown here is derived from an EMBL/GenBank/DDBJ whole genome shotgun (WGS) entry which is preliminary data.</text>
</comment>
<evidence type="ECO:0000256" key="2">
    <source>
        <dbReference type="SAM" id="Phobius"/>
    </source>
</evidence>
<evidence type="ECO:0000313" key="3">
    <source>
        <dbReference type="EMBL" id="KAK4207620.1"/>
    </source>
</evidence>
<organism evidence="3 4">
    <name type="scientific">Rhypophila decipiens</name>
    <dbReference type="NCBI Taxonomy" id="261697"/>
    <lineage>
        <taxon>Eukaryota</taxon>
        <taxon>Fungi</taxon>
        <taxon>Dikarya</taxon>
        <taxon>Ascomycota</taxon>
        <taxon>Pezizomycotina</taxon>
        <taxon>Sordariomycetes</taxon>
        <taxon>Sordariomycetidae</taxon>
        <taxon>Sordariales</taxon>
        <taxon>Naviculisporaceae</taxon>
        <taxon>Rhypophila</taxon>
    </lineage>
</organism>
<keyword evidence="4" id="KW-1185">Reference proteome</keyword>
<reference evidence="3" key="2">
    <citation type="submission" date="2023-05" db="EMBL/GenBank/DDBJ databases">
        <authorList>
            <consortium name="Lawrence Berkeley National Laboratory"/>
            <person name="Steindorff A."/>
            <person name="Hensen N."/>
            <person name="Bonometti L."/>
            <person name="Westerberg I."/>
            <person name="Brannstrom I.O."/>
            <person name="Guillou S."/>
            <person name="Cros-Aarteil S."/>
            <person name="Calhoun S."/>
            <person name="Haridas S."/>
            <person name="Kuo A."/>
            <person name="Mondo S."/>
            <person name="Pangilinan J."/>
            <person name="Riley R."/>
            <person name="Labutti K."/>
            <person name="Andreopoulos B."/>
            <person name="Lipzen A."/>
            <person name="Chen C."/>
            <person name="Yanf M."/>
            <person name="Daum C."/>
            <person name="Ng V."/>
            <person name="Clum A."/>
            <person name="Ohm R."/>
            <person name="Martin F."/>
            <person name="Silar P."/>
            <person name="Natvig D."/>
            <person name="Lalanne C."/>
            <person name="Gautier V."/>
            <person name="Ament-Velasquez S.L."/>
            <person name="Kruys A."/>
            <person name="Hutchinson M.I."/>
            <person name="Powell A.J."/>
            <person name="Barry K."/>
            <person name="Miller A.N."/>
            <person name="Grigoriev I.V."/>
            <person name="Debuchy R."/>
            <person name="Gladieux P."/>
            <person name="Thoren M.H."/>
            <person name="Johannesson H."/>
        </authorList>
    </citation>
    <scope>NUCLEOTIDE SEQUENCE</scope>
    <source>
        <strain evidence="3">PSN293</strain>
    </source>
</reference>
<feature type="transmembrane region" description="Helical" evidence="2">
    <location>
        <begin position="6"/>
        <end position="29"/>
    </location>
</feature>
<reference evidence="3" key="1">
    <citation type="journal article" date="2023" name="Mol. Phylogenet. Evol.">
        <title>Genome-scale phylogeny and comparative genomics of the fungal order Sordariales.</title>
        <authorList>
            <person name="Hensen N."/>
            <person name="Bonometti L."/>
            <person name="Westerberg I."/>
            <person name="Brannstrom I.O."/>
            <person name="Guillou S."/>
            <person name="Cros-Aarteil S."/>
            <person name="Calhoun S."/>
            <person name="Haridas S."/>
            <person name="Kuo A."/>
            <person name="Mondo S."/>
            <person name="Pangilinan J."/>
            <person name="Riley R."/>
            <person name="LaButti K."/>
            <person name="Andreopoulos B."/>
            <person name="Lipzen A."/>
            <person name="Chen C."/>
            <person name="Yan M."/>
            <person name="Daum C."/>
            <person name="Ng V."/>
            <person name="Clum A."/>
            <person name="Steindorff A."/>
            <person name="Ohm R.A."/>
            <person name="Martin F."/>
            <person name="Silar P."/>
            <person name="Natvig D.O."/>
            <person name="Lalanne C."/>
            <person name="Gautier V."/>
            <person name="Ament-Velasquez S.L."/>
            <person name="Kruys A."/>
            <person name="Hutchinson M.I."/>
            <person name="Powell A.J."/>
            <person name="Barry K."/>
            <person name="Miller A.N."/>
            <person name="Grigoriev I.V."/>
            <person name="Debuchy R."/>
            <person name="Gladieux P."/>
            <person name="Hiltunen Thoren M."/>
            <person name="Johannesson H."/>
        </authorList>
    </citation>
    <scope>NUCLEOTIDE SEQUENCE</scope>
    <source>
        <strain evidence="3">PSN293</strain>
    </source>
</reference>
<accession>A0AAN6XXW9</accession>
<keyword evidence="2" id="KW-0472">Membrane</keyword>
<gene>
    <name evidence="3" type="ORF">QBC37DRAFT_433185</name>
</gene>
<dbReference type="EMBL" id="MU858284">
    <property type="protein sequence ID" value="KAK4207620.1"/>
    <property type="molecule type" value="Genomic_DNA"/>
</dbReference>
<evidence type="ECO:0000313" key="4">
    <source>
        <dbReference type="Proteomes" id="UP001301769"/>
    </source>
</evidence>
<keyword evidence="2" id="KW-1133">Transmembrane helix</keyword>
<feature type="compositionally biased region" description="Polar residues" evidence="1">
    <location>
        <begin position="67"/>
        <end position="78"/>
    </location>
</feature>
<proteinExistence type="predicted"/>
<dbReference type="Proteomes" id="UP001301769">
    <property type="component" value="Unassembled WGS sequence"/>
</dbReference>